<proteinExistence type="predicted"/>
<evidence type="ECO:0000313" key="3">
    <source>
        <dbReference type="Proteomes" id="UP000032232"/>
    </source>
</evidence>
<dbReference type="STRING" id="935700.jaqu_22340"/>
<feature type="transmembrane region" description="Helical" evidence="1">
    <location>
        <begin position="33"/>
        <end position="51"/>
    </location>
</feature>
<dbReference type="InterPro" id="IPR047784">
    <property type="entry name" value="TrgA"/>
</dbReference>
<feature type="transmembrane region" description="Helical" evidence="1">
    <location>
        <begin position="72"/>
        <end position="93"/>
    </location>
</feature>
<comment type="caution">
    <text evidence="2">The sequence shown here is derived from an EMBL/GenBank/DDBJ whole genome shotgun (WGS) entry which is preliminary data.</text>
</comment>
<dbReference type="NCBIfam" id="NF033773">
    <property type="entry name" value="tellur_TrgA"/>
    <property type="match status" value="1"/>
</dbReference>
<dbReference type="PATRIC" id="fig|935700.4.peg.2299"/>
<gene>
    <name evidence="2" type="ORF">jaqu_22340</name>
</gene>
<sequence>MPTPAKLVAAILMAAVAWFTAEAVVRYALPEGSSVGRFREICAVIGLFFGWRMLGRAATGVRGRGDKIVNSLTMGMATSLAILVLAVFLHGFYQMISESMKLAYDQPGKAATAMIGFIKEDFILVANPIIIGVLLGGGAVAGLMAGVTGRVWR</sequence>
<keyword evidence="1" id="KW-1133">Transmembrane helix</keyword>
<evidence type="ECO:0000256" key="1">
    <source>
        <dbReference type="SAM" id="Phobius"/>
    </source>
</evidence>
<evidence type="ECO:0000313" key="2">
    <source>
        <dbReference type="EMBL" id="KIT15965.1"/>
    </source>
</evidence>
<reference evidence="2 3" key="1">
    <citation type="submission" date="2015-02" db="EMBL/GenBank/DDBJ databases">
        <title>Genome Sequence of Jannaschia aquimarina DSM28248, a member of the Roseobacter clade.</title>
        <authorList>
            <person name="Voget S."/>
            <person name="Daniel R."/>
        </authorList>
    </citation>
    <scope>NUCLEOTIDE SEQUENCE [LARGE SCALE GENOMIC DNA]</scope>
    <source>
        <strain evidence="2 3">GSW-M26</strain>
    </source>
</reference>
<dbReference type="EMBL" id="JYFE01000041">
    <property type="protein sequence ID" value="KIT15965.1"/>
    <property type="molecule type" value="Genomic_DNA"/>
</dbReference>
<protein>
    <submittedName>
        <fullName evidence="2">Uncharacterized protein</fullName>
    </submittedName>
</protein>
<dbReference type="Proteomes" id="UP000032232">
    <property type="component" value="Unassembled WGS sequence"/>
</dbReference>
<feature type="transmembrane region" description="Helical" evidence="1">
    <location>
        <begin position="122"/>
        <end position="147"/>
    </location>
</feature>
<name>A0A0D1EJJ1_9RHOB</name>
<keyword evidence="3" id="KW-1185">Reference proteome</keyword>
<dbReference type="AlphaFoldDB" id="A0A0D1EJJ1"/>
<accession>A0A0D1EJJ1</accession>
<keyword evidence="1" id="KW-0812">Transmembrane</keyword>
<organism evidence="2 3">
    <name type="scientific">Jannaschia aquimarina</name>
    <dbReference type="NCBI Taxonomy" id="935700"/>
    <lineage>
        <taxon>Bacteria</taxon>
        <taxon>Pseudomonadati</taxon>
        <taxon>Pseudomonadota</taxon>
        <taxon>Alphaproteobacteria</taxon>
        <taxon>Rhodobacterales</taxon>
        <taxon>Roseobacteraceae</taxon>
        <taxon>Jannaschia</taxon>
    </lineage>
</organism>
<dbReference type="RefSeq" id="WP_161793865.1">
    <property type="nucleotide sequence ID" value="NZ_FZPF01000004.1"/>
</dbReference>
<keyword evidence="1" id="KW-0472">Membrane</keyword>